<evidence type="ECO:0000313" key="3">
    <source>
        <dbReference type="EMBL" id="SFI19887.1"/>
    </source>
</evidence>
<evidence type="ECO:0000256" key="1">
    <source>
        <dbReference type="SAM" id="MobiDB-lite"/>
    </source>
</evidence>
<keyword evidence="2" id="KW-0472">Membrane</keyword>
<evidence type="ECO:0000313" key="4">
    <source>
        <dbReference type="Proteomes" id="UP000198702"/>
    </source>
</evidence>
<keyword evidence="2" id="KW-1133">Transmembrane helix</keyword>
<feature type="compositionally biased region" description="Pro residues" evidence="1">
    <location>
        <begin position="253"/>
        <end position="281"/>
    </location>
</feature>
<feature type="transmembrane region" description="Helical" evidence="2">
    <location>
        <begin position="603"/>
        <end position="624"/>
    </location>
</feature>
<dbReference type="AlphaFoldDB" id="A0A7Z7CZV0"/>
<protein>
    <submittedName>
        <fullName evidence="3">Uncharacterized protein</fullName>
    </submittedName>
</protein>
<organism evidence="3 4">
    <name type="scientific">Microbacterium saccharophilum</name>
    <dbReference type="NCBI Taxonomy" id="1213358"/>
    <lineage>
        <taxon>Bacteria</taxon>
        <taxon>Bacillati</taxon>
        <taxon>Actinomycetota</taxon>
        <taxon>Actinomycetes</taxon>
        <taxon>Micrococcales</taxon>
        <taxon>Microbacteriaceae</taxon>
        <taxon>Microbacterium</taxon>
    </lineage>
</organism>
<gene>
    <name evidence="3" type="ORF">SAMN04487751_0302</name>
</gene>
<name>A0A7Z7CZV0_9MICO</name>
<reference evidence="3 4" key="1">
    <citation type="submission" date="2016-10" db="EMBL/GenBank/DDBJ databases">
        <authorList>
            <person name="Varghese N."/>
            <person name="Submissions S."/>
        </authorList>
    </citation>
    <scope>NUCLEOTIDE SEQUENCE [LARGE SCALE GENOMIC DNA]</scope>
    <source>
        <strain evidence="3 4">UNC380MFSha3.1</strain>
    </source>
</reference>
<sequence>MPRLTRSPRARSAHVRLPALAARIRILGAMATVTGLTVLAVPLPAQAIVPTSHPVTVSVRIDDGTDAAALAGVQISVRAPYSDAPILASGVTAADGTVSVVVAGEETSHVVDATWPGAAGDLGVPDVRTEFLLGSGRTVDVTFQGTHGTLSGRITATADGQALADLRGAALVITSGGTPVQHIPLSADGSFTSGALPTSASADYAVSLTPPSGLVLAGSQTEPNPPFALPSGASGPVLVQRTFTLQSTGGAPAPTPTAAPTPTPTPTPAPTATPAPTPTPTPTATATPTPTPTPTQDPAGTGTRAQLTAVYARLFGGASNIGDTLGGISEQHLGSLLGAAAAGGTQPSFVANQASQVLGLVVQPTPAQAQQARSLLAPVVALLPGVSLNSINVAALDLEQALLAVQTSRSSLLEDQLSAQLQSVQQRNGQIAPLNTALTAVRAYLASPSATTLATAISATKTAGVSHAFLTAAAETQPREATALAELLKQQIYTLSNAQQMDMLRLQSLSNKRNEAFDVMTNFVKKMQDSRTSIIGNMRSTPVAIGTVAWNKGTMSGAFNLTGVTNGRHHLILNFADAGVTLVADVTVQRDGLAATGGRPAPVLGAGIGLLAVGTASLVGAGVYRRRHTTP</sequence>
<comment type="caution">
    <text evidence="3">The sequence shown here is derived from an EMBL/GenBank/DDBJ whole genome shotgun (WGS) entry which is preliminary data.</text>
</comment>
<evidence type="ECO:0000256" key="2">
    <source>
        <dbReference type="SAM" id="Phobius"/>
    </source>
</evidence>
<feature type="region of interest" description="Disordered" evidence="1">
    <location>
        <begin position="246"/>
        <end position="301"/>
    </location>
</feature>
<accession>A0A7Z7CZV0</accession>
<dbReference type="EMBL" id="FOQZ01000001">
    <property type="protein sequence ID" value="SFI19887.1"/>
    <property type="molecule type" value="Genomic_DNA"/>
</dbReference>
<proteinExistence type="predicted"/>
<keyword evidence="2" id="KW-0812">Transmembrane</keyword>
<dbReference type="Proteomes" id="UP000198702">
    <property type="component" value="Unassembled WGS sequence"/>
</dbReference>